<evidence type="ECO:0000256" key="3">
    <source>
        <dbReference type="ARBA" id="ARBA00022679"/>
    </source>
</evidence>
<keyword evidence="4" id="KW-0472">Membrane</keyword>
<evidence type="ECO:0000313" key="7">
    <source>
        <dbReference type="Proteomes" id="UP000288805"/>
    </source>
</evidence>
<proteinExistence type="predicted"/>
<reference evidence="6 7" key="1">
    <citation type="journal article" date="2018" name="PLoS Genet.">
        <title>Population sequencing reveals clonal diversity and ancestral inbreeding in the grapevine cultivar Chardonnay.</title>
        <authorList>
            <person name="Roach M.J."/>
            <person name="Johnson D.L."/>
            <person name="Bohlmann J."/>
            <person name="van Vuuren H.J."/>
            <person name="Jones S.J."/>
            <person name="Pretorius I.S."/>
            <person name="Schmidt S.A."/>
            <person name="Borneman A.R."/>
        </authorList>
    </citation>
    <scope>NUCLEOTIDE SEQUENCE [LARGE SCALE GENOMIC DNA]</scope>
    <source>
        <strain evidence="7">cv. Chardonnay</strain>
        <tissue evidence="6">Leaf</tissue>
    </source>
</reference>
<sequence length="466" mass="52875">MVPPTGFLPTGLLFSCCTSDLHLHLHLAVSPPTHQGAEPCFCGIEAGVGFCELRQFCAQNCLLDFWSKGDGFELEEDAEALYHPWNQYAVHLDLKASPEERLELLNFVKNESVFSRWGNVREGGDWDWFINLSASDYPLVTQDDLLHTLSTIPRDLNFIEHTSDIGWKEYQRAKPLIIDPGLYSLKRQMCFGQQKQGVYQQHIDCLQGEFQYLPPTAFKSSSRKPFYCHIPARILKANPKKLGKACCPVVYQPASGLVYVSSAVEKKMLVQQSYTLNCPAIAPFFIRVKVWTLNGSAWMMLSRTFVEYTLWGWDNLPRIVLMYYANFLSSPEGYFHTVICNAEEFRNTTVNHDLHFISWDNPPKQHPHFLTVDNYQSMIGSNAPFARKFGRNEPVLDKIDKELLGRSADGFVPGGWFNNEGNTNITAPHDIIANVSILRPGPGAERLNRLITGLLSAEDFQRKQCA</sequence>
<comment type="caution">
    <text evidence="6">The sequence shown here is derived from an EMBL/GenBank/DDBJ whole genome shotgun (WGS) entry which is preliminary data.</text>
</comment>
<evidence type="ECO:0000256" key="5">
    <source>
        <dbReference type="ARBA" id="ARBA00023180"/>
    </source>
</evidence>
<accession>A0A438JQC8</accession>
<gene>
    <name evidence="6" type="primary">GLCAT14B_6</name>
    <name evidence="6" type="ORF">CK203_013243</name>
</gene>
<name>A0A438JQC8_VITVI</name>
<dbReference type="InterPro" id="IPR044610">
    <property type="entry name" value="GLCAT14A/B/C"/>
</dbReference>
<keyword evidence="3 6" id="KW-0808">Transferase</keyword>
<evidence type="ECO:0000256" key="1">
    <source>
        <dbReference type="ARBA" id="ARBA00004606"/>
    </source>
</evidence>
<organism evidence="6 7">
    <name type="scientific">Vitis vinifera</name>
    <name type="common">Grape</name>
    <dbReference type="NCBI Taxonomy" id="29760"/>
    <lineage>
        <taxon>Eukaryota</taxon>
        <taxon>Viridiplantae</taxon>
        <taxon>Streptophyta</taxon>
        <taxon>Embryophyta</taxon>
        <taxon>Tracheophyta</taxon>
        <taxon>Spermatophyta</taxon>
        <taxon>Magnoliopsida</taxon>
        <taxon>eudicotyledons</taxon>
        <taxon>Gunneridae</taxon>
        <taxon>Pentapetalae</taxon>
        <taxon>rosids</taxon>
        <taxon>Vitales</taxon>
        <taxon>Vitaceae</taxon>
        <taxon>Viteae</taxon>
        <taxon>Vitis</taxon>
    </lineage>
</organism>
<comment type="subcellular location">
    <subcellularLocation>
        <location evidence="1">Membrane</location>
        <topology evidence="1">Single-pass type II membrane protein</topology>
    </subcellularLocation>
</comment>
<keyword evidence="5" id="KW-0325">Glycoprotein</keyword>
<protein>
    <submittedName>
        <fullName evidence="6">Beta-glucuronosyltransferase GlcAT14B</fullName>
    </submittedName>
</protein>
<keyword evidence="2" id="KW-0328">Glycosyltransferase</keyword>
<dbReference type="PANTHER" id="PTHR45719">
    <property type="entry name" value="GLYCOSYLTRANSFERASE"/>
    <property type="match status" value="1"/>
</dbReference>
<dbReference type="GO" id="GO:0015020">
    <property type="term" value="F:glucuronosyltransferase activity"/>
    <property type="evidence" value="ECO:0007669"/>
    <property type="project" value="InterPro"/>
</dbReference>
<dbReference type="Proteomes" id="UP000288805">
    <property type="component" value="Unassembled WGS sequence"/>
</dbReference>
<evidence type="ECO:0000313" key="6">
    <source>
        <dbReference type="EMBL" id="RVX11188.1"/>
    </source>
</evidence>
<evidence type="ECO:0000256" key="2">
    <source>
        <dbReference type="ARBA" id="ARBA00022676"/>
    </source>
</evidence>
<dbReference type="InterPro" id="IPR003406">
    <property type="entry name" value="Glyco_trans_14"/>
</dbReference>
<evidence type="ECO:0000256" key="4">
    <source>
        <dbReference type="ARBA" id="ARBA00023136"/>
    </source>
</evidence>
<dbReference type="EMBL" id="QGNW01000032">
    <property type="protein sequence ID" value="RVX11188.1"/>
    <property type="molecule type" value="Genomic_DNA"/>
</dbReference>
<dbReference type="GO" id="GO:0016020">
    <property type="term" value="C:membrane"/>
    <property type="evidence" value="ECO:0007669"/>
    <property type="project" value="UniProtKB-SubCell"/>
</dbReference>
<dbReference type="AlphaFoldDB" id="A0A438JQC8"/>
<dbReference type="Pfam" id="PF02485">
    <property type="entry name" value="Branch"/>
    <property type="match status" value="2"/>
</dbReference>
<dbReference type="PANTHER" id="PTHR45719:SF5">
    <property type="entry name" value="BETA-GLUCURONOSYLTRANSFERASE GLCAT14B-LIKE"/>
    <property type="match status" value="1"/>
</dbReference>